<sequence length="269" mass="30392">MNKPTEFKKESNAFDFLEKYYTVLGHEFTIILAICCYIPGNYSKLAGKLFKEHLGYLLNTNKSQEFGKDIKLSTLPETKQQEIINFVKKARDAVYKCAGNTGLPLILVMLGELKEVAGTEIWSKLPTKQVIPSLEPDEPNNNTGISSTEHSKRYRVGREYFSEVYGHVGKYNFLAMIFYEKLVGRIRELHPNLEYVVMESIYGDLMSDNTVFSKEETELITVGVISHLNTPVQTYSHVRGAGRVGASEESIKATVELAKEILETKNNSC</sequence>
<dbReference type="InterPro" id="IPR052999">
    <property type="entry name" value="PTS1_Protein"/>
</dbReference>
<comment type="caution">
    <text evidence="2">The sequence shown here is derived from an EMBL/GenBank/DDBJ whole genome shotgun (WGS) entry which is preliminary data.</text>
</comment>
<reference evidence="2 3" key="1">
    <citation type="journal article" date="2018" name="MBio">
        <title>Comparative Genomics Reveals the Core Gene Toolbox for the Fungus-Insect Symbiosis.</title>
        <authorList>
            <person name="Wang Y."/>
            <person name="Stata M."/>
            <person name="Wang W."/>
            <person name="Stajich J.E."/>
            <person name="White M.M."/>
            <person name="Moncalvo J.M."/>
        </authorList>
    </citation>
    <scope>NUCLEOTIDE SEQUENCE [LARGE SCALE GENOMIC DNA]</scope>
    <source>
        <strain evidence="2 3">AUS-126-30</strain>
    </source>
</reference>
<evidence type="ECO:0000256" key="1">
    <source>
        <dbReference type="SAM" id="Phobius"/>
    </source>
</evidence>
<dbReference type="SUPFAM" id="SSF69118">
    <property type="entry name" value="AhpD-like"/>
    <property type="match status" value="1"/>
</dbReference>
<dbReference type="PANTHER" id="PTHR28180">
    <property type="entry name" value="CONSERVED MITOCHONDRIAL PROTEIN-RELATED"/>
    <property type="match status" value="1"/>
</dbReference>
<dbReference type="Gene3D" id="1.20.1290.10">
    <property type="entry name" value="AhpD-like"/>
    <property type="match status" value="1"/>
</dbReference>
<evidence type="ECO:0000313" key="2">
    <source>
        <dbReference type="EMBL" id="PWA00542.1"/>
    </source>
</evidence>
<keyword evidence="3" id="KW-1185">Reference proteome</keyword>
<dbReference type="InterPro" id="IPR029032">
    <property type="entry name" value="AhpD-like"/>
</dbReference>
<keyword evidence="1" id="KW-1133">Transmembrane helix</keyword>
<gene>
    <name evidence="2" type="ORF">BB558_003405</name>
</gene>
<dbReference type="Proteomes" id="UP000245591">
    <property type="component" value="Unassembled WGS sequence"/>
</dbReference>
<feature type="transmembrane region" description="Helical" evidence="1">
    <location>
        <begin position="20"/>
        <end position="40"/>
    </location>
</feature>
<protein>
    <recommendedName>
        <fullName evidence="4">Carboxymuconolactone decarboxylase-like domain-containing protein</fullName>
    </recommendedName>
</protein>
<dbReference type="AlphaFoldDB" id="A0A2U1J624"/>
<name>A0A2U1J624_SMIAN</name>
<evidence type="ECO:0000313" key="3">
    <source>
        <dbReference type="Proteomes" id="UP000245591"/>
    </source>
</evidence>
<proteinExistence type="predicted"/>
<accession>A0A2U1J624</accession>
<organism evidence="2 3">
    <name type="scientific">Smittium angustum</name>
    <dbReference type="NCBI Taxonomy" id="133377"/>
    <lineage>
        <taxon>Eukaryota</taxon>
        <taxon>Fungi</taxon>
        <taxon>Fungi incertae sedis</taxon>
        <taxon>Zoopagomycota</taxon>
        <taxon>Kickxellomycotina</taxon>
        <taxon>Harpellomycetes</taxon>
        <taxon>Harpellales</taxon>
        <taxon>Legeriomycetaceae</taxon>
        <taxon>Smittium</taxon>
    </lineage>
</organism>
<keyword evidence="1" id="KW-0812">Transmembrane</keyword>
<evidence type="ECO:0008006" key="4">
    <source>
        <dbReference type="Google" id="ProtNLM"/>
    </source>
</evidence>
<keyword evidence="1" id="KW-0472">Membrane</keyword>
<dbReference type="EMBL" id="MBFU01000330">
    <property type="protein sequence ID" value="PWA00542.1"/>
    <property type="molecule type" value="Genomic_DNA"/>
</dbReference>
<dbReference type="PANTHER" id="PTHR28180:SF2">
    <property type="entry name" value="PEROXISOMAL PROTEIN 2"/>
    <property type="match status" value="1"/>
</dbReference>